<dbReference type="EC" id="6.3.5.7" evidence="8"/>
<protein>
    <recommendedName>
        <fullName evidence="8">Glutamyl-tRNA(Gln) amidotransferase subunit A</fullName>
        <shortName evidence="8">Glu-ADT subunit A</shortName>
        <ecNumber evidence="8">6.3.5.7</ecNumber>
    </recommendedName>
</protein>
<comment type="similarity">
    <text evidence="1 8">Belongs to the amidase family. GatA subfamily.</text>
</comment>
<keyword evidence="2 8" id="KW-0436">Ligase</keyword>
<evidence type="ECO:0000256" key="2">
    <source>
        <dbReference type="ARBA" id="ARBA00022598"/>
    </source>
</evidence>
<dbReference type="AlphaFoldDB" id="A0A938XSH0"/>
<evidence type="ECO:0000313" key="10">
    <source>
        <dbReference type="EMBL" id="MBM7589568.1"/>
    </source>
</evidence>
<dbReference type="InterPro" id="IPR023631">
    <property type="entry name" value="Amidase_dom"/>
</dbReference>
<dbReference type="InterPro" id="IPR000120">
    <property type="entry name" value="Amidase"/>
</dbReference>
<dbReference type="SUPFAM" id="SSF75304">
    <property type="entry name" value="Amidase signature (AS) enzymes"/>
    <property type="match status" value="1"/>
</dbReference>
<keyword evidence="4 8" id="KW-0067">ATP-binding</keyword>
<evidence type="ECO:0000259" key="9">
    <source>
        <dbReference type="Pfam" id="PF01425"/>
    </source>
</evidence>
<evidence type="ECO:0000256" key="4">
    <source>
        <dbReference type="ARBA" id="ARBA00022840"/>
    </source>
</evidence>
<evidence type="ECO:0000256" key="5">
    <source>
        <dbReference type="ARBA" id="ARBA00022917"/>
    </source>
</evidence>
<dbReference type="InterPro" id="IPR036928">
    <property type="entry name" value="AS_sf"/>
</dbReference>
<dbReference type="GO" id="GO:0006412">
    <property type="term" value="P:translation"/>
    <property type="evidence" value="ECO:0007669"/>
    <property type="project" value="UniProtKB-UniRule"/>
</dbReference>
<dbReference type="GO" id="GO:0030956">
    <property type="term" value="C:glutamyl-tRNA(Gln) amidotransferase complex"/>
    <property type="evidence" value="ECO:0007669"/>
    <property type="project" value="InterPro"/>
</dbReference>
<gene>
    <name evidence="8" type="primary">gatA</name>
    <name evidence="10" type="ORF">JOD01_001168</name>
</gene>
<evidence type="ECO:0000313" key="11">
    <source>
        <dbReference type="Proteomes" id="UP000717624"/>
    </source>
</evidence>
<organism evidence="10 11">
    <name type="scientific">Brevibacillus fulvus</name>
    <dbReference type="NCBI Taxonomy" id="1125967"/>
    <lineage>
        <taxon>Bacteria</taxon>
        <taxon>Bacillati</taxon>
        <taxon>Bacillota</taxon>
        <taxon>Bacilli</taxon>
        <taxon>Bacillales</taxon>
        <taxon>Paenibacillaceae</taxon>
        <taxon>Brevibacillus</taxon>
    </lineage>
</organism>
<dbReference type="RefSeq" id="WP_204517296.1">
    <property type="nucleotide sequence ID" value="NZ_BAABIN010000038.1"/>
</dbReference>
<name>A0A938XSH0_9BACL</name>
<feature type="domain" description="Amidase" evidence="9">
    <location>
        <begin position="24"/>
        <end position="467"/>
    </location>
</feature>
<dbReference type="Proteomes" id="UP000717624">
    <property type="component" value="Unassembled WGS sequence"/>
</dbReference>
<feature type="active site" description="Acyl-ester intermediate" evidence="8">
    <location>
        <position position="178"/>
    </location>
</feature>
<comment type="caution">
    <text evidence="10">The sequence shown here is derived from an EMBL/GenBank/DDBJ whole genome shotgun (WGS) entry which is preliminary data.</text>
</comment>
<dbReference type="Pfam" id="PF01425">
    <property type="entry name" value="Amidase"/>
    <property type="match status" value="1"/>
</dbReference>
<evidence type="ECO:0000256" key="3">
    <source>
        <dbReference type="ARBA" id="ARBA00022741"/>
    </source>
</evidence>
<evidence type="ECO:0000256" key="6">
    <source>
        <dbReference type="ARBA" id="ARBA00025295"/>
    </source>
</evidence>
<dbReference type="GO" id="GO:0005524">
    <property type="term" value="F:ATP binding"/>
    <property type="evidence" value="ECO:0007669"/>
    <property type="project" value="UniProtKB-KW"/>
</dbReference>
<dbReference type="GO" id="GO:0050567">
    <property type="term" value="F:glutaminyl-tRNA synthase (glutamine-hydrolyzing) activity"/>
    <property type="evidence" value="ECO:0007669"/>
    <property type="project" value="UniProtKB-UniRule"/>
</dbReference>
<dbReference type="EMBL" id="JAFBEB010000003">
    <property type="protein sequence ID" value="MBM7589568.1"/>
    <property type="molecule type" value="Genomic_DNA"/>
</dbReference>
<feature type="active site" description="Charge relay system" evidence="8">
    <location>
        <position position="79"/>
    </location>
</feature>
<dbReference type="PANTHER" id="PTHR11895">
    <property type="entry name" value="TRANSAMIDASE"/>
    <property type="match status" value="1"/>
</dbReference>
<evidence type="ECO:0000256" key="7">
    <source>
        <dbReference type="ARBA" id="ARBA00047407"/>
    </source>
</evidence>
<comment type="function">
    <text evidence="6 8">Allows the formation of correctly charged Gln-tRNA(Gln) through the transamidation of misacylated Glu-tRNA(Gln) in organisms which lack glutaminyl-tRNA synthetase. The reaction takes place in the presence of glutamine and ATP through an activated gamma-phospho-Glu-tRNA(Gln).</text>
</comment>
<keyword evidence="5 8" id="KW-0648">Protein biosynthesis</keyword>
<reference evidence="10" key="1">
    <citation type="submission" date="2021-01" db="EMBL/GenBank/DDBJ databases">
        <title>Genomic Encyclopedia of Type Strains, Phase IV (KMG-IV): sequencing the most valuable type-strain genomes for metagenomic binning, comparative biology and taxonomic classification.</title>
        <authorList>
            <person name="Goeker M."/>
        </authorList>
    </citation>
    <scope>NUCLEOTIDE SEQUENCE</scope>
    <source>
        <strain evidence="10">DSM 25523</strain>
    </source>
</reference>
<keyword evidence="11" id="KW-1185">Reference proteome</keyword>
<sequence length="489" mass="53073">MSLFDQRLSEVHSQLRKRELSVTDLVEASLQQIKDVDGAIKAVLHVDEEAALQQAKALDERLAKEEEMGLLYGLTAGLKDNIVTKGLRTTAASKLLGNYDPVYDATVSQKLKDANAVVVAKLNMDEFAMGGSNENSGFFPTRNPWNTEYVPGGSSGGSAAAMAARQFFFTLGSDTGGSIRQPAAFCGVVGLKPTYGRVSRYGLIAFASSLDQIGPITKNVEDAAYVLQAIAGYDPYDSTSADVEVPDYLSALTGEVKGLRIGVPKELIGEGIDPEVRESVLAALKQLESMGATWSEVSMPHTEYAVPTYYLLASSEASSNLARFDGVRYGVRAENADNLIELYKETRSQGFGSEVKRRIMLGTYALSSGYYDAYYKKAQQVRTLIIQDFQNVFADFDLILHPTTPTTAFKLGEKVDDPVKMYLEDICTIPVNLAGLPAISIPCGFASNGLPIGMQLVGKAFDEATILRVAHAYEQATSHHQRKPELVRG</sequence>
<dbReference type="Gene3D" id="3.90.1300.10">
    <property type="entry name" value="Amidase signature (AS) domain"/>
    <property type="match status" value="1"/>
</dbReference>
<dbReference type="HAMAP" id="MF_00120">
    <property type="entry name" value="GatA"/>
    <property type="match status" value="1"/>
</dbReference>
<dbReference type="InterPro" id="IPR020556">
    <property type="entry name" value="Amidase_CS"/>
</dbReference>
<evidence type="ECO:0000256" key="1">
    <source>
        <dbReference type="ARBA" id="ARBA00008069"/>
    </source>
</evidence>
<feature type="active site" description="Charge relay system" evidence="8">
    <location>
        <position position="154"/>
    </location>
</feature>
<dbReference type="PANTHER" id="PTHR11895:SF151">
    <property type="entry name" value="GLUTAMYL-TRNA(GLN) AMIDOTRANSFERASE SUBUNIT A"/>
    <property type="match status" value="1"/>
</dbReference>
<comment type="catalytic activity">
    <reaction evidence="7 8">
        <text>L-glutamyl-tRNA(Gln) + L-glutamine + ATP + H2O = L-glutaminyl-tRNA(Gln) + L-glutamate + ADP + phosphate + H(+)</text>
        <dbReference type="Rhea" id="RHEA:17521"/>
        <dbReference type="Rhea" id="RHEA-COMP:9681"/>
        <dbReference type="Rhea" id="RHEA-COMP:9684"/>
        <dbReference type="ChEBI" id="CHEBI:15377"/>
        <dbReference type="ChEBI" id="CHEBI:15378"/>
        <dbReference type="ChEBI" id="CHEBI:29985"/>
        <dbReference type="ChEBI" id="CHEBI:30616"/>
        <dbReference type="ChEBI" id="CHEBI:43474"/>
        <dbReference type="ChEBI" id="CHEBI:58359"/>
        <dbReference type="ChEBI" id="CHEBI:78520"/>
        <dbReference type="ChEBI" id="CHEBI:78521"/>
        <dbReference type="ChEBI" id="CHEBI:456216"/>
        <dbReference type="EC" id="6.3.5.7"/>
    </reaction>
</comment>
<proteinExistence type="inferred from homology"/>
<dbReference type="NCBIfam" id="TIGR00132">
    <property type="entry name" value="gatA"/>
    <property type="match status" value="1"/>
</dbReference>
<comment type="subunit">
    <text evidence="8">Heterotrimer of A, B and C subunits.</text>
</comment>
<keyword evidence="3 8" id="KW-0547">Nucleotide-binding</keyword>
<accession>A0A938XSH0</accession>
<dbReference type="InterPro" id="IPR004412">
    <property type="entry name" value="GatA"/>
</dbReference>
<evidence type="ECO:0000256" key="8">
    <source>
        <dbReference type="HAMAP-Rule" id="MF_00120"/>
    </source>
</evidence>
<dbReference type="PROSITE" id="PS00571">
    <property type="entry name" value="AMIDASES"/>
    <property type="match status" value="1"/>
</dbReference>